<name>A0A1H2V0B2_9BACL</name>
<dbReference type="AlphaFoldDB" id="A0A1H2V0B2"/>
<comment type="similarity">
    <text evidence="1">Belongs to the short-chain dehydrogenases/reductases (SDR) family.</text>
</comment>
<proteinExistence type="inferred from homology"/>
<dbReference type="STRING" id="89784.SAMN04489725_10990"/>
<keyword evidence="4" id="KW-1185">Reference proteome</keyword>
<dbReference type="EMBL" id="FNOJ01000009">
    <property type="protein sequence ID" value="SDW61755.1"/>
    <property type="molecule type" value="Genomic_DNA"/>
</dbReference>
<dbReference type="InterPro" id="IPR020904">
    <property type="entry name" value="Sc_DH/Rdtase_CS"/>
</dbReference>
<evidence type="ECO:0000256" key="2">
    <source>
        <dbReference type="ARBA" id="ARBA00023002"/>
    </source>
</evidence>
<accession>A0A1H2V0B2</accession>
<dbReference type="GO" id="GO:0016491">
    <property type="term" value="F:oxidoreductase activity"/>
    <property type="evidence" value="ECO:0007669"/>
    <property type="project" value="UniProtKB-KW"/>
</dbReference>
<dbReference type="InterPro" id="IPR050259">
    <property type="entry name" value="SDR"/>
</dbReference>
<dbReference type="FunFam" id="3.40.50.720:FF:000173">
    <property type="entry name" value="3-oxoacyl-[acyl-carrier protein] reductase"/>
    <property type="match status" value="1"/>
</dbReference>
<protein>
    <submittedName>
        <fullName evidence="3">3-oxoacyl-[acyl-carrier protein] reductase</fullName>
    </submittedName>
</protein>
<dbReference type="Pfam" id="PF13561">
    <property type="entry name" value="adh_short_C2"/>
    <property type="match status" value="1"/>
</dbReference>
<evidence type="ECO:0000313" key="4">
    <source>
        <dbReference type="Proteomes" id="UP000182589"/>
    </source>
</evidence>
<dbReference type="GO" id="GO:0032787">
    <property type="term" value="P:monocarboxylic acid metabolic process"/>
    <property type="evidence" value="ECO:0007669"/>
    <property type="project" value="UniProtKB-ARBA"/>
</dbReference>
<dbReference type="Proteomes" id="UP000182589">
    <property type="component" value="Unassembled WGS sequence"/>
</dbReference>
<dbReference type="Gene3D" id="3.40.50.720">
    <property type="entry name" value="NAD(P)-binding Rossmann-like Domain"/>
    <property type="match status" value="1"/>
</dbReference>
<dbReference type="PANTHER" id="PTHR42879:SF2">
    <property type="entry name" value="3-OXOACYL-[ACYL-CARRIER-PROTEIN] REDUCTASE FABG"/>
    <property type="match status" value="1"/>
</dbReference>
<dbReference type="RefSeq" id="WP_074693195.1">
    <property type="nucleotide sequence ID" value="NZ_FNOJ01000009.1"/>
</dbReference>
<dbReference type="PANTHER" id="PTHR42879">
    <property type="entry name" value="3-OXOACYL-(ACYL-CARRIER-PROTEIN) REDUCTASE"/>
    <property type="match status" value="1"/>
</dbReference>
<dbReference type="PROSITE" id="PS00061">
    <property type="entry name" value="ADH_SHORT"/>
    <property type="match status" value="1"/>
</dbReference>
<reference evidence="4" key="1">
    <citation type="submission" date="2016-10" db="EMBL/GenBank/DDBJ databases">
        <authorList>
            <person name="Varghese N."/>
        </authorList>
    </citation>
    <scope>NUCLEOTIDE SEQUENCE [LARGE SCALE GENOMIC DNA]</scope>
    <source>
        <strain evidence="4">DSM 12489</strain>
    </source>
</reference>
<evidence type="ECO:0000256" key="1">
    <source>
        <dbReference type="ARBA" id="ARBA00006484"/>
    </source>
</evidence>
<gene>
    <name evidence="3" type="ORF">SAMN04489725_10990</name>
</gene>
<dbReference type="NCBIfam" id="NF009466">
    <property type="entry name" value="PRK12826.1-2"/>
    <property type="match status" value="1"/>
</dbReference>
<organism evidence="3 4">
    <name type="scientific">Alicyclobacillus hesperidum</name>
    <dbReference type="NCBI Taxonomy" id="89784"/>
    <lineage>
        <taxon>Bacteria</taxon>
        <taxon>Bacillati</taxon>
        <taxon>Bacillota</taxon>
        <taxon>Bacilli</taxon>
        <taxon>Bacillales</taxon>
        <taxon>Alicyclobacillaceae</taxon>
        <taxon>Alicyclobacillus</taxon>
    </lineage>
</organism>
<dbReference type="InterPro" id="IPR036291">
    <property type="entry name" value="NAD(P)-bd_dom_sf"/>
</dbReference>
<dbReference type="PRINTS" id="PR00081">
    <property type="entry name" value="GDHRDH"/>
</dbReference>
<dbReference type="SUPFAM" id="SSF51735">
    <property type="entry name" value="NAD(P)-binding Rossmann-fold domains"/>
    <property type="match status" value="1"/>
</dbReference>
<evidence type="ECO:0000313" key="3">
    <source>
        <dbReference type="EMBL" id="SDW61755.1"/>
    </source>
</evidence>
<keyword evidence="2" id="KW-0560">Oxidoreductase</keyword>
<dbReference type="PRINTS" id="PR00080">
    <property type="entry name" value="SDRFAMILY"/>
</dbReference>
<sequence>MSQHQPCQNCARPLAGRTAIVTGASRGIGRAIAIGLAARGANVAVHYHRQASLAAETVNACLDYGVRATAIQADVANETDVAGLLLASTELGPPSILINNAGIADYGLAMEMSLARFQHILAVNLTSVFLCTRAAIPYLRRHPHARVVNIASMHGIAGAAMEAAYAAAKGGVIAWTKSLAKELASLHITVNAIAPGAIDTDMLAPFDADEKAAIVEATPLHRLGSVKDVAAAALFLADPAADFITGQVIGVNGGLLM</sequence>
<dbReference type="InterPro" id="IPR002347">
    <property type="entry name" value="SDR_fam"/>
</dbReference>